<keyword evidence="10" id="KW-1185">Reference proteome</keyword>
<comment type="similarity">
    <text evidence="1 6">Belongs to the insulin family.</text>
</comment>
<evidence type="ECO:0000259" key="8">
    <source>
        <dbReference type="SMART" id="SM00078"/>
    </source>
</evidence>
<evidence type="ECO:0000256" key="4">
    <source>
        <dbReference type="ARBA" id="ARBA00022729"/>
    </source>
</evidence>
<organism evidence="9 10">
    <name type="scientific">Arctia plantaginis</name>
    <name type="common">Wood tiger moth</name>
    <name type="synonym">Phalaena plantaginis</name>
    <dbReference type="NCBI Taxonomy" id="874455"/>
    <lineage>
        <taxon>Eukaryota</taxon>
        <taxon>Metazoa</taxon>
        <taxon>Ecdysozoa</taxon>
        <taxon>Arthropoda</taxon>
        <taxon>Hexapoda</taxon>
        <taxon>Insecta</taxon>
        <taxon>Pterygota</taxon>
        <taxon>Neoptera</taxon>
        <taxon>Endopterygota</taxon>
        <taxon>Lepidoptera</taxon>
        <taxon>Glossata</taxon>
        <taxon>Ditrysia</taxon>
        <taxon>Noctuoidea</taxon>
        <taxon>Erebidae</taxon>
        <taxon>Arctiinae</taxon>
        <taxon>Arctia</taxon>
    </lineage>
</organism>
<comment type="subunit">
    <text evidence="2">Heterodimer of a B chain and an A chain linked by two disulfide bonds.</text>
</comment>
<keyword evidence="5" id="KW-1015">Disulfide bond</keyword>
<dbReference type="Proteomes" id="UP000494106">
    <property type="component" value="Unassembled WGS sequence"/>
</dbReference>
<keyword evidence="3" id="KW-0165">Cleavage on pair of basic residues</keyword>
<dbReference type="SMART" id="SM00078">
    <property type="entry name" value="IlGF"/>
    <property type="match status" value="1"/>
</dbReference>
<sequence length="87" mass="9759">MKFSLVLVMVVLVCSHVLADDAQIYCGRRLSNVLATLCWDVEMVKRNAGGWMMKQNVRALSGVRGKRGPVDECCYKPCTVDELLTYC</sequence>
<dbReference type="Gene3D" id="1.10.100.10">
    <property type="entry name" value="Insulin-like"/>
    <property type="match status" value="1"/>
</dbReference>
<protein>
    <recommendedName>
        <fullName evidence="8">Insulin-like domain-containing protein</fullName>
    </recommendedName>
</protein>
<evidence type="ECO:0000313" key="10">
    <source>
        <dbReference type="Proteomes" id="UP000494106"/>
    </source>
</evidence>
<dbReference type="GO" id="GO:0005179">
    <property type="term" value="F:hormone activity"/>
    <property type="evidence" value="ECO:0007669"/>
    <property type="project" value="InterPro"/>
</dbReference>
<accession>A0A8S0ZBG3</accession>
<dbReference type="PANTHER" id="PTHR13647">
    <property type="entry name" value="INSULIN-LIKE PEPTIDE 2-RELATED"/>
    <property type="match status" value="1"/>
</dbReference>
<evidence type="ECO:0000256" key="7">
    <source>
        <dbReference type="SAM" id="SignalP"/>
    </source>
</evidence>
<dbReference type="InterPro" id="IPR016179">
    <property type="entry name" value="Insulin-like"/>
</dbReference>
<dbReference type="PANTHER" id="PTHR13647:SF4">
    <property type="entry name" value="INSULIN-LIKE PEPTIDE 1-RELATED"/>
    <property type="match status" value="1"/>
</dbReference>
<evidence type="ECO:0000256" key="1">
    <source>
        <dbReference type="ARBA" id="ARBA00009034"/>
    </source>
</evidence>
<reference evidence="9 10" key="1">
    <citation type="submission" date="2020-04" db="EMBL/GenBank/DDBJ databases">
        <authorList>
            <person name="Wallbank WR R."/>
            <person name="Pardo Diaz C."/>
            <person name="Kozak K."/>
            <person name="Martin S."/>
            <person name="Jiggins C."/>
            <person name="Moest M."/>
            <person name="Warren A I."/>
            <person name="Byers J.R.P. K."/>
            <person name="Montejo-Kovacevich G."/>
            <person name="Yen C E."/>
        </authorList>
    </citation>
    <scope>NUCLEOTIDE SEQUENCE [LARGE SCALE GENOMIC DNA]</scope>
</reference>
<dbReference type="InterPro" id="IPR036438">
    <property type="entry name" value="Insulin-like_sf"/>
</dbReference>
<feature type="chain" id="PRO_5035758141" description="Insulin-like domain-containing protein" evidence="7">
    <location>
        <begin position="20"/>
        <end position="87"/>
    </location>
</feature>
<evidence type="ECO:0000313" key="9">
    <source>
        <dbReference type="EMBL" id="CAB3230463.1"/>
    </source>
</evidence>
<dbReference type="InterPro" id="IPR022353">
    <property type="entry name" value="Insulin_CS"/>
</dbReference>
<evidence type="ECO:0000256" key="6">
    <source>
        <dbReference type="RuleBase" id="RU000406"/>
    </source>
</evidence>
<dbReference type="InterPro" id="IPR022352">
    <property type="entry name" value="Ins/IGF/rlx"/>
</dbReference>
<evidence type="ECO:0000256" key="5">
    <source>
        <dbReference type="ARBA" id="ARBA00023157"/>
    </source>
</evidence>
<gene>
    <name evidence="9" type="ORF">APLA_LOCUS4213</name>
</gene>
<dbReference type="Pfam" id="PF00049">
    <property type="entry name" value="Insulin"/>
    <property type="match status" value="1"/>
</dbReference>
<dbReference type="GO" id="GO:0005576">
    <property type="term" value="C:extracellular region"/>
    <property type="evidence" value="ECO:0007669"/>
    <property type="project" value="UniProtKB-SubCell"/>
</dbReference>
<proteinExistence type="inferred from homology"/>
<dbReference type="PRINTS" id="PR00276">
    <property type="entry name" value="INSULINFAMLY"/>
</dbReference>
<feature type="domain" description="Insulin-like" evidence="8">
    <location>
        <begin position="23"/>
        <end position="87"/>
    </location>
</feature>
<keyword evidence="6" id="KW-0964">Secreted</keyword>
<dbReference type="CDD" id="cd04366">
    <property type="entry name" value="IlGF_insulin_bombyxin_like"/>
    <property type="match status" value="1"/>
</dbReference>
<dbReference type="EMBL" id="CADEBC010000428">
    <property type="protein sequence ID" value="CAB3230463.1"/>
    <property type="molecule type" value="Genomic_DNA"/>
</dbReference>
<dbReference type="PROSITE" id="PS00262">
    <property type="entry name" value="INSULIN"/>
    <property type="match status" value="1"/>
</dbReference>
<name>A0A8S0ZBG3_ARCPL</name>
<evidence type="ECO:0000256" key="3">
    <source>
        <dbReference type="ARBA" id="ARBA00022685"/>
    </source>
</evidence>
<dbReference type="SUPFAM" id="SSF56994">
    <property type="entry name" value="Insulin-like"/>
    <property type="match status" value="1"/>
</dbReference>
<comment type="subcellular location">
    <subcellularLocation>
        <location evidence="6">Secreted</location>
    </subcellularLocation>
</comment>
<comment type="caution">
    <text evidence="9">The sequence shown here is derived from an EMBL/GenBank/DDBJ whole genome shotgun (WGS) entry which is preliminary data.</text>
</comment>
<keyword evidence="4 7" id="KW-0732">Signal</keyword>
<feature type="signal peptide" evidence="7">
    <location>
        <begin position="1"/>
        <end position="19"/>
    </location>
</feature>
<dbReference type="AlphaFoldDB" id="A0A8S0ZBG3"/>
<dbReference type="OrthoDB" id="10019596at2759"/>
<evidence type="ECO:0000256" key="2">
    <source>
        <dbReference type="ARBA" id="ARBA00011207"/>
    </source>
</evidence>